<dbReference type="Proteomes" id="UP000198656">
    <property type="component" value="Unassembled WGS sequence"/>
</dbReference>
<protein>
    <submittedName>
        <fullName evidence="7">Peptide/nickel transport system substrate-binding protein</fullName>
    </submittedName>
</protein>
<evidence type="ECO:0000259" key="6">
    <source>
        <dbReference type="Pfam" id="PF00496"/>
    </source>
</evidence>
<feature type="signal peptide" evidence="5">
    <location>
        <begin position="1"/>
        <end position="22"/>
    </location>
</feature>
<dbReference type="GO" id="GO:0042597">
    <property type="term" value="C:periplasmic space"/>
    <property type="evidence" value="ECO:0007669"/>
    <property type="project" value="UniProtKB-ARBA"/>
</dbReference>
<dbReference type="InterPro" id="IPR039424">
    <property type="entry name" value="SBP_5"/>
</dbReference>
<dbReference type="PROSITE" id="PS51257">
    <property type="entry name" value="PROKAR_LIPOPROTEIN"/>
    <property type="match status" value="1"/>
</dbReference>
<dbReference type="PANTHER" id="PTHR30290">
    <property type="entry name" value="PERIPLASMIC BINDING COMPONENT OF ABC TRANSPORTER"/>
    <property type="match status" value="1"/>
</dbReference>
<evidence type="ECO:0000256" key="3">
    <source>
        <dbReference type="ARBA" id="ARBA00022448"/>
    </source>
</evidence>
<evidence type="ECO:0000313" key="7">
    <source>
        <dbReference type="EMBL" id="SDG30915.1"/>
    </source>
</evidence>
<feature type="domain" description="Solute-binding protein family 5" evidence="6">
    <location>
        <begin position="74"/>
        <end position="436"/>
    </location>
</feature>
<evidence type="ECO:0000256" key="2">
    <source>
        <dbReference type="ARBA" id="ARBA00005695"/>
    </source>
</evidence>
<gene>
    <name evidence="7" type="ORF">SAMN05443529_102119</name>
</gene>
<accession>A0A1G7T6K6</accession>
<dbReference type="STRING" id="1121419.SAMN05443529_102119"/>
<dbReference type="CDD" id="cd08490">
    <property type="entry name" value="PBP2_NikA_DppA_OppA_like_3"/>
    <property type="match status" value="1"/>
</dbReference>
<dbReference type="PANTHER" id="PTHR30290:SF10">
    <property type="entry name" value="PERIPLASMIC OLIGOPEPTIDE-BINDING PROTEIN-RELATED"/>
    <property type="match status" value="1"/>
</dbReference>
<dbReference type="GO" id="GO:1904680">
    <property type="term" value="F:peptide transmembrane transporter activity"/>
    <property type="evidence" value="ECO:0007669"/>
    <property type="project" value="TreeGrafter"/>
</dbReference>
<name>A0A1G7T6K6_9FIRM</name>
<dbReference type="Pfam" id="PF00496">
    <property type="entry name" value="SBP_bac_5"/>
    <property type="match status" value="1"/>
</dbReference>
<dbReference type="PIRSF" id="PIRSF002741">
    <property type="entry name" value="MppA"/>
    <property type="match status" value="1"/>
</dbReference>
<dbReference type="PROSITE" id="PS01040">
    <property type="entry name" value="SBP_BACTERIAL_5"/>
    <property type="match status" value="1"/>
</dbReference>
<evidence type="ECO:0000256" key="4">
    <source>
        <dbReference type="ARBA" id="ARBA00022729"/>
    </source>
</evidence>
<dbReference type="FunFam" id="3.10.105.10:FF:000006">
    <property type="entry name" value="Peptide ABC transporter substrate-binding protein"/>
    <property type="match status" value="1"/>
</dbReference>
<evidence type="ECO:0000256" key="5">
    <source>
        <dbReference type="SAM" id="SignalP"/>
    </source>
</evidence>
<sequence>MRIKSLSIVLCLLVISLLFSTAGCGVKPASSGNQSLVVGEIWKIDNIDPATNGTLTMEKALITETLVGTKPNFELQPNLASEWQRIDPNTWKFSLRKDVKFHDGTTFNAEAVKWSLLRAIQINPQIVSFTKIKTVEAENDGIVIITTSTPNSDLPASLHYSNTSIIAKSSVDKDGKMIRPIGTGAFKLEQYDPSTGDLKMSKNPDYWGTVSKLDNLEIRALPDPNTRALALEKGEIDFTCDPPYNELARLEKVEGLKVELNKTARTYIIEMNLNEAPFNDVRVRKAMSYGIDRESIVKNVLFGCGEAAKGPYMPGMAWTNENLKGYPYNPAKAKQLLAEAGWQDSDGDGIVDHNGKPMRITLMTYPQRPGLPPMAEAVQAQFKNLGIDLKTEIMDSSAMSNIAAKGKWDMKMSAFATAMIPSPSYHLNILYYSKNNKVIGYNNPDVDRLIDQCMVEEDQQKKYALSKQVQQILEDEEPVLPIAYYGVAVAMKSRVNNFVFNPTAHDYMLTNEVNIKE</sequence>
<feature type="chain" id="PRO_5039581557" evidence="5">
    <location>
        <begin position="23"/>
        <end position="517"/>
    </location>
</feature>
<comment type="similarity">
    <text evidence="2">Belongs to the bacterial solute-binding protein 5 family.</text>
</comment>
<dbReference type="InterPro" id="IPR030678">
    <property type="entry name" value="Peptide/Ni-bd"/>
</dbReference>
<dbReference type="RefSeq" id="WP_176786044.1">
    <property type="nucleotide sequence ID" value="NZ_FNCP01000002.1"/>
</dbReference>
<proteinExistence type="inferred from homology"/>
<dbReference type="EMBL" id="FNCP01000002">
    <property type="protein sequence ID" value="SDG30915.1"/>
    <property type="molecule type" value="Genomic_DNA"/>
</dbReference>
<keyword evidence="8" id="KW-1185">Reference proteome</keyword>
<dbReference type="Gene3D" id="3.10.105.10">
    <property type="entry name" value="Dipeptide-binding Protein, Domain 3"/>
    <property type="match status" value="1"/>
</dbReference>
<dbReference type="SUPFAM" id="SSF53850">
    <property type="entry name" value="Periplasmic binding protein-like II"/>
    <property type="match status" value="1"/>
</dbReference>
<comment type="subcellular location">
    <subcellularLocation>
        <location evidence="1">Cell membrane</location>
        <topology evidence="1">Lipid-anchor</topology>
    </subcellularLocation>
</comment>
<keyword evidence="4 5" id="KW-0732">Signal</keyword>
<dbReference type="GO" id="GO:0015833">
    <property type="term" value="P:peptide transport"/>
    <property type="evidence" value="ECO:0007669"/>
    <property type="project" value="TreeGrafter"/>
</dbReference>
<organism evidence="7 8">
    <name type="scientific">Desulfosporosinus hippei DSM 8344</name>
    <dbReference type="NCBI Taxonomy" id="1121419"/>
    <lineage>
        <taxon>Bacteria</taxon>
        <taxon>Bacillati</taxon>
        <taxon>Bacillota</taxon>
        <taxon>Clostridia</taxon>
        <taxon>Eubacteriales</taxon>
        <taxon>Desulfitobacteriaceae</taxon>
        <taxon>Desulfosporosinus</taxon>
    </lineage>
</organism>
<evidence type="ECO:0000256" key="1">
    <source>
        <dbReference type="ARBA" id="ARBA00004193"/>
    </source>
</evidence>
<dbReference type="AlphaFoldDB" id="A0A1G7T6K6"/>
<keyword evidence="3" id="KW-0813">Transport</keyword>
<dbReference type="InterPro" id="IPR000914">
    <property type="entry name" value="SBP_5_dom"/>
</dbReference>
<evidence type="ECO:0000313" key="8">
    <source>
        <dbReference type="Proteomes" id="UP000198656"/>
    </source>
</evidence>
<dbReference type="GO" id="GO:0043190">
    <property type="term" value="C:ATP-binding cassette (ABC) transporter complex"/>
    <property type="evidence" value="ECO:0007669"/>
    <property type="project" value="InterPro"/>
</dbReference>
<dbReference type="InterPro" id="IPR023765">
    <property type="entry name" value="SBP_5_CS"/>
</dbReference>
<dbReference type="Gene3D" id="3.40.190.10">
    <property type="entry name" value="Periplasmic binding protein-like II"/>
    <property type="match status" value="1"/>
</dbReference>
<reference evidence="8" key="1">
    <citation type="submission" date="2016-10" db="EMBL/GenBank/DDBJ databases">
        <authorList>
            <person name="Varghese N."/>
            <person name="Submissions S."/>
        </authorList>
    </citation>
    <scope>NUCLEOTIDE SEQUENCE [LARGE SCALE GENOMIC DNA]</scope>
    <source>
        <strain evidence="8">DSM 8344</strain>
    </source>
</reference>